<organism evidence="1 2">
    <name type="scientific">Slackia equolifaciens</name>
    <dbReference type="NCBI Taxonomy" id="498718"/>
    <lineage>
        <taxon>Bacteria</taxon>
        <taxon>Bacillati</taxon>
        <taxon>Actinomycetota</taxon>
        <taxon>Coriobacteriia</taxon>
        <taxon>Eggerthellales</taxon>
        <taxon>Eggerthellaceae</taxon>
        <taxon>Slackia</taxon>
    </lineage>
</organism>
<dbReference type="RefSeq" id="WP_123207959.1">
    <property type="nucleotide sequence ID" value="NZ_JBHTHO010000008.1"/>
</dbReference>
<dbReference type="OrthoDB" id="9812605at2"/>
<keyword evidence="2" id="KW-1185">Reference proteome</keyword>
<evidence type="ECO:0000313" key="1">
    <source>
        <dbReference type="EMBL" id="RNL42100.1"/>
    </source>
</evidence>
<dbReference type="AlphaFoldDB" id="A0A3N0B5C0"/>
<evidence type="ECO:0000313" key="2">
    <source>
        <dbReference type="Proteomes" id="UP000269591"/>
    </source>
</evidence>
<dbReference type="Proteomes" id="UP000269591">
    <property type="component" value="Unassembled WGS sequence"/>
</dbReference>
<dbReference type="Gene3D" id="1.10.1070.20">
    <property type="match status" value="1"/>
</dbReference>
<accession>A0A3N0B5C0</accession>
<sequence length="361" mass="41049">MLYQLMNKDIVVATYKEKRDIDEYYYEEIEQLDGYLPHGFIDINSWIDGRQIAKHRISIERLMRELGLTTRHDFIGMARCLSLTDTFWMKRADEDLAWEDVSLYRNPFDDVIARIAFDGTGMYGRAASPTSPEFATSGSFAKCWIRENNQISLLKRGSTGYANAGFEPYSEVLAADLLEAAHINHVPYSIVRFHGKLASKCPLFTSENVGFVSAHRFFDKPFGVRDMLDFCRKHGSEERFREMVVMDAVMANVDRHAGNYGFLVNNVTGDVLGMAPLFDHNMACLPMMMAQDDFDSYVSMIGPKIGTDFVAIARELITPSIREKLVALKDFEYKNPGPGYPAWKLAVANHLKDRMIDAILV</sequence>
<gene>
    <name evidence="1" type="ORF">DMP06_01445</name>
</gene>
<proteinExistence type="predicted"/>
<protein>
    <submittedName>
        <fullName evidence="1">HipA protein</fullName>
    </submittedName>
</protein>
<name>A0A3N0B5C0_9ACTN</name>
<dbReference type="EMBL" id="QIBX01000001">
    <property type="protein sequence ID" value="RNL42100.1"/>
    <property type="molecule type" value="Genomic_DNA"/>
</dbReference>
<comment type="caution">
    <text evidence="1">The sequence shown here is derived from an EMBL/GenBank/DDBJ whole genome shotgun (WGS) entry which is preliminary data.</text>
</comment>
<reference evidence="2" key="1">
    <citation type="submission" date="2018-05" db="EMBL/GenBank/DDBJ databases">
        <title>Genome Sequencing of selected type strains of the family Eggerthellaceae.</title>
        <authorList>
            <person name="Danylec N."/>
            <person name="Stoll D.A."/>
            <person name="Doetsch A."/>
            <person name="Huch M."/>
        </authorList>
    </citation>
    <scope>NUCLEOTIDE SEQUENCE [LARGE SCALE GENOMIC DNA]</scope>
    <source>
        <strain evidence="2">DSM 24851</strain>
    </source>
</reference>